<organism evidence="2 3">
    <name type="scientific">Chryseobacterium bernardetii</name>
    <dbReference type="NCBI Taxonomy" id="1241978"/>
    <lineage>
        <taxon>Bacteria</taxon>
        <taxon>Pseudomonadati</taxon>
        <taxon>Bacteroidota</taxon>
        <taxon>Flavobacteriia</taxon>
        <taxon>Flavobacteriales</taxon>
        <taxon>Weeksellaceae</taxon>
        <taxon>Chryseobacterium group</taxon>
        <taxon>Chryseobacterium</taxon>
    </lineage>
</organism>
<protein>
    <submittedName>
        <fullName evidence="2">META domain-containing protein</fullName>
    </submittedName>
</protein>
<dbReference type="Gene3D" id="2.40.128.270">
    <property type="match status" value="1"/>
</dbReference>
<dbReference type="InterPro" id="IPR005184">
    <property type="entry name" value="DUF306_Meta_HslJ"/>
</dbReference>
<dbReference type="AlphaFoldDB" id="A0A3G6U8N9"/>
<feature type="domain" description="DUF306" evidence="1">
    <location>
        <begin position="20"/>
        <end position="104"/>
    </location>
</feature>
<accession>A0A3G6U8N9</accession>
<sequence>MLISFDGFSKDQLIAQKAEMNLTGKMEKGKIQGSAYMGCNQMSFTSEFKNGGKLKISQGVSTMKACQDMNLENSFQKKIETMTKYSVEGHFLTLSDHQGNTMKFVAADWD</sequence>
<name>A0A3G6U8N9_9FLAO</name>
<keyword evidence="3" id="KW-1185">Reference proteome</keyword>
<evidence type="ECO:0000313" key="2">
    <source>
        <dbReference type="EMBL" id="AZB27566.1"/>
    </source>
</evidence>
<evidence type="ECO:0000259" key="1">
    <source>
        <dbReference type="Pfam" id="PF03724"/>
    </source>
</evidence>
<dbReference type="Pfam" id="PF03724">
    <property type="entry name" value="META"/>
    <property type="match status" value="1"/>
</dbReference>
<dbReference type="OrthoDB" id="8602292at2"/>
<dbReference type="KEGG" id="cben:EG339_06105"/>
<evidence type="ECO:0000313" key="3">
    <source>
        <dbReference type="Proteomes" id="UP000271193"/>
    </source>
</evidence>
<dbReference type="InterPro" id="IPR038670">
    <property type="entry name" value="HslJ-like_sf"/>
</dbReference>
<reference evidence="3" key="1">
    <citation type="submission" date="2018-11" db="EMBL/GenBank/DDBJ databases">
        <title>Proposal to divide the Flavobacteriaceae and reorganize its genera based on Amino Acid Identity values calculated from whole genome sequences.</title>
        <authorList>
            <person name="Nicholson A.C."/>
            <person name="Gulvik C.A."/>
            <person name="Whitney A.M."/>
            <person name="Humrighouse B.W."/>
            <person name="Bell M."/>
            <person name="Holmes B."/>
            <person name="Steigerwalt A.G."/>
            <person name="Villarma A."/>
            <person name="Sheth M."/>
            <person name="Batra D."/>
            <person name="Pryor J."/>
            <person name="Bernardet J.-F."/>
            <person name="Hugo C."/>
            <person name="Kampfer P."/>
            <person name="Newman J."/>
            <person name="McQuiston J.R."/>
        </authorList>
    </citation>
    <scope>NUCLEOTIDE SEQUENCE [LARGE SCALE GENOMIC DNA]</scope>
    <source>
        <strain evidence="3">G0229</strain>
    </source>
</reference>
<dbReference type="EMBL" id="CP033932">
    <property type="protein sequence ID" value="AZB27566.1"/>
    <property type="molecule type" value="Genomic_DNA"/>
</dbReference>
<gene>
    <name evidence="2" type="ORF">EG339_06105</name>
</gene>
<dbReference type="Proteomes" id="UP000271193">
    <property type="component" value="Chromosome"/>
</dbReference>
<proteinExistence type="predicted"/>